<evidence type="ECO:0000259" key="4">
    <source>
        <dbReference type="Pfam" id="PF00501"/>
    </source>
</evidence>
<evidence type="ECO:0000256" key="2">
    <source>
        <dbReference type="ARBA" id="ARBA00023140"/>
    </source>
</evidence>
<feature type="domain" description="AMP-dependent synthetase/ligase" evidence="4">
    <location>
        <begin position="2"/>
        <end position="94"/>
    </location>
</feature>
<dbReference type="Pfam" id="PF13193">
    <property type="entry name" value="AMP-binding_C"/>
    <property type="match status" value="1"/>
</dbReference>
<name>A0A9J6FYW3_HAELO</name>
<feature type="region of interest" description="Disordered" evidence="3">
    <location>
        <begin position="197"/>
        <end position="221"/>
    </location>
</feature>
<keyword evidence="7" id="KW-1185">Reference proteome</keyword>
<dbReference type="VEuPathDB" id="VectorBase:HLOH_064259"/>
<evidence type="ECO:0000313" key="6">
    <source>
        <dbReference type="EMBL" id="KAH9368043.1"/>
    </source>
</evidence>
<organism evidence="6 7">
    <name type="scientific">Haemaphysalis longicornis</name>
    <name type="common">Bush tick</name>
    <dbReference type="NCBI Taxonomy" id="44386"/>
    <lineage>
        <taxon>Eukaryota</taxon>
        <taxon>Metazoa</taxon>
        <taxon>Ecdysozoa</taxon>
        <taxon>Arthropoda</taxon>
        <taxon>Chelicerata</taxon>
        <taxon>Arachnida</taxon>
        <taxon>Acari</taxon>
        <taxon>Parasitiformes</taxon>
        <taxon>Ixodida</taxon>
        <taxon>Ixodoidea</taxon>
        <taxon>Ixodidae</taxon>
        <taxon>Haemaphysalinae</taxon>
        <taxon>Haemaphysalis</taxon>
    </lineage>
</organism>
<comment type="caution">
    <text evidence="6">The sequence shown here is derived from an EMBL/GenBank/DDBJ whole genome shotgun (WGS) entry which is preliminary data.</text>
</comment>
<proteinExistence type="predicted"/>
<dbReference type="PANTHER" id="PTHR24096">
    <property type="entry name" value="LONG-CHAIN-FATTY-ACID--COA LIGASE"/>
    <property type="match status" value="1"/>
</dbReference>
<evidence type="ECO:0000313" key="7">
    <source>
        <dbReference type="Proteomes" id="UP000821853"/>
    </source>
</evidence>
<dbReference type="GO" id="GO:0016405">
    <property type="term" value="F:CoA-ligase activity"/>
    <property type="evidence" value="ECO:0007669"/>
    <property type="project" value="TreeGrafter"/>
</dbReference>
<dbReference type="EMBL" id="JABSTR010000004">
    <property type="protein sequence ID" value="KAH9368043.1"/>
    <property type="molecule type" value="Genomic_DNA"/>
</dbReference>
<accession>A0A9J6FYW3</accession>
<dbReference type="InterPro" id="IPR045851">
    <property type="entry name" value="AMP-bd_C_sf"/>
</dbReference>
<dbReference type="PANTHER" id="PTHR24096:SF422">
    <property type="entry name" value="BCDNA.GH02901"/>
    <property type="match status" value="1"/>
</dbReference>
<dbReference type="Pfam" id="PF00501">
    <property type="entry name" value="AMP-binding"/>
    <property type="match status" value="1"/>
</dbReference>
<gene>
    <name evidence="6" type="ORF">HPB48_019872</name>
</gene>
<dbReference type="InterPro" id="IPR000873">
    <property type="entry name" value="AMP-dep_synth/lig_dom"/>
</dbReference>
<comment type="subcellular location">
    <subcellularLocation>
        <location evidence="1">Peroxisome</location>
    </subcellularLocation>
</comment>
<protein>
    <recommendedName>
        <fullName evidence="8">Acyl-coa synthetase</fullName>
    </recommendedName>
</protein>
<sequence length="221" mass="24266">MRKIFIAGSSIPPLVMRKLTQVFRGTKVIHGYGLTEVCCAISYTREQCHDFKSSGTPIPYVQVKVVDLETGEKLGPGECGEICCKGPVVFKGYLDMPEATAAVFDEEGFLKTGKHKFLASELLLGDTGYYTERGELYVLDRIKDLVKCMDLQVAPAELEDLLQEHPDVGQAAVAGVPHEEYGEAPRAFVVLKEAVRPTSNGDEESKKEQLACYVKGNSRSS</sequence>
<dbReference type="InterPro" id="IPR042099">
    <property type="entry name" value="ANL_N_sf"/>
</dbReference>
<evidence type="ECO:0000256" key="1">
    <source>
        <dbReference type="ARBA" id="ARBA00004275"/>
    </source>
</evidence>
<dbReference type="OMA" id="CAKVIRI"/>
<dbReference type="GO" id="GO:0005777">
    <property type="term" value="C:peroxisome"/>
    <property type="evidence" value="ECO:0007669"/>
    <property type="project" value="UniProtKB-SubCell"/>
</dbReference>
<dbReference type="OrthoDB" id="6507574at2759"/>
<dbReference type="Gene3D" id="3.30.300.30">
    <property type="match status" value="1"/>
</dbReference>
<dbReference type="AlphaFoldDB" id="A0A9J6FYW3"/>
<dbReference type="SUPFAM" id="SSF56801">
    <property type="entry name" value="Acetyl-CoA synthetase-like"/>
    <property type="match status" value="1"/>
</dbReference>
<evidence type="ECO:0008006" key="8">
    <source>
        <dbReference type="Google" id="ProtNLM"/>
    </source>
</evidence>
<dbReference type="Gene3D" id="3.40.50.12780">
    <property type="entry name" value="N-terminal domain of ligase-like"/>
    <property type="match status" value="1"/>
</dbReference>
<reference evidence="6 7" key="1">
    <citation type="journal article" date="2020" name="Cell">
        <title>Large-Scale Comparative Analyses of Tick Genomes Elucidate Their Genetic Diversity and Vector Capacities.</title>
        <authorList>
            <consortium name="Tick Genome and Microbiome Consortium (TIGMIC)"/>
            <person name="Jia N."/>
            <person name="Wang J."/>
            <person name="Shi W."/>
            <person name="Du L."/>
            <person name="Sun Y."/>
            <person name="Zhan W."/>
            <person name="Jiang J.F."/>
            <person name="Wang Q."/>
            <person name="Zhang B."/>
            <person name="Ji P."/>
            <person name="Bell-Sakyi L."/>
            <person name="Cui X.M."/>
            <person name="Yuan T.T."/>
            <person name="Jiang B.G."/>
            <person name="Yang W.F."/>
            <person name="Lam T.T."/>
            <person name="Chang Q.C."/>
            <person name="Ding S.J."/>
            <person name="Wang X.J."/>
            <person name="Zhu J.G."/>
            <person name="Ruan X.D."/>
            <person name="Zhao L."/>
            <person name="Wei J.T."/>
            <person name="Ye R.Z."/>
            <person name="Que T.C."/>
            <person name="Du C.H."/>
            <person name="Zhou Y.H."/>
            <person name="Cheng J.X."/>
            <person name="Dai P.F."/>
            <person name="Guo W.B."/>
            <person name="Han X.H."/>
            <person name="Huang E.J."/>
            <person name="Li L.F."/>
            <person name="Wei W."/>
            <person name="Gao Y.C."/>
            <person name="Liu J.Z."/>
            <person name="Shao H.Z."/>
            <person name="Wang X."/>
            <person name="Wang C.C."/>
            <person name="Yang T.C."/>
            <person name="Huo Q.B."/>
            <person name="Li W."/>
            <person name="Chen H.Y."/>
            <person name="Chen S.E."/>
            <person name="Zhou L.G."/>
            <person name="Ni X.B."/>
            <person name="Tian J.H."/>
            <person name="Sheng Y."/>
            <person name="Liu T."/>
            <person name="Pan Y.S."/>
            <person name="Xia L.Y."/>
            <person name="Li J."/>
            <person name="Zhao F."/>
            <person name="Cao W.C."/>
        </authorList>
    </citation>
    <scope>NUCLEOTIDE SEQUENCE [LARGE SCALE GENOMIC DNA]</scope>
    <source>
        <strain evidence="6">HaeL-2018</strain>
    </source>
</reference>
<feature type="domain" description="AMP-binding enzyme C-terminal" evidence="5">
    <location>
        <begin position="157"/>
        <end position="196"/>
    </location>
</feature>
<evidence type="ECO:0000259" key="5">
    <source>
        <dbReference type="Pfam" id="PF13193"/>
    </source>
</evidence>
<keyword evidence="2" id="KW-0576">Peroxisome</keyword>
<dbReference type="InterPro" id="IPR025110">
    <property type="entry name" value="AMP-bd_C"/>
</dbReference>
<dbReference type="Proteomes" id="UP000821853">
    <property type="component" value="Chromosome 2"/>
</dbReference>
<evidence type="ECO:0000256" key="3">
    <source>
        <dbReference type="SAM" id="MobiDB-lite"/>
    </source>
</evidence>